<proteinExistence type="predicted"/>
<evidence type="ECO:0000313" key="1">
    <source>
        <dbReference type="EMBL" id="KXB79753.1"/>
    </source>
</evidence>
<accession>A0AB34WXK7</accession>
<protein>
    <recommendedName>
        <fullName evidence="3">Toxin-antitoxin system, toxin component</fullName>
    </recommendedName>
</protein>
<comment type="caution">
    <text evidence="1">The sequence shown here is derived from an EMBL/GenBank/DDBJ whole genome shotgun (WGS) entry which is preliminary data.</text>
</comment>
<sequence length="77" mass="8692">MLTKVNKVEVKESAYKHGVSTIDLLHAVNTPIDVFPMDGYRIVIGAGTDGTLLEIGIRNQVIFHAMKARPKYLRRKR</sequence>
<evidence type="ECO:0008006" key="3">
    <source>
        <dbReference type="Google" id="ProtNLM"/>
    </source>
</evidence>
<organism evidence="1 2">
    <name type="scientific">Varibaculum cambriense</name>
    <dbReference type="NCBI Taxonomy" id="184870"/>
    <lineage>
        <taxon>Bacteria</taxon>
        <taxon>Bacillati</taxon>
        <taxon>Actinomycetota</taxon>
        <taxon>Actinomycetes</taxon>
        <taxon>Actinomycetales</taxon>
        <taxon>Actinomycetaceae</taxon>
        <taxon>Varibaculum</taxon>
    </lineage>
</organism>
<gene>
    <name evidence="1" type="ORF">HMPREF1862_01672</name>
</gene>
<dbReference type="AlphaFoldDB" id="A0AB34WXK7"/>
<name>A0AB34WXK7_9ACTO</name>
<evidence type="ECO:0000313" key="2">
    <source>
        <dbReference type="Proteomes" id="UP000070572"/>
    </source>
</evidence>
<reference evidence="1 2" key="1">
    <citation type="submission" date="2016-01" db="EMBL/GenBank/DDBJ databases">
        <authorList>
            <person name="Mitreva M."/>
            <person name="Pepin K.H."/>
            <person name="Mihindukulasuriya K.A."/>
            <person name="Fulton R."/>
            <person name="Fronick C."/>
            <person name="O'Laughlin M."/>
            <person name="Miner T."/>
            <person name="Herter B."/>
            <person name="Rosa B.A."/>
            <person name="Cordes M."/>
            <person name="Tomlinson C."/>
            <person name="Wollam A."/>
            <person name="Palsikar V.B."/>
            <person name="Mardis E.R."/>
            <person name="Wilson R.K."/>
        </authorList>
    </citation>
    <scope>NUCLEOTIDE SEQUENCE [LARGE SCALE GENOMIC DNA]</scope>
    <source>
        <strain evidence="1 2">DNF00696</strain>
    </source>
</reference>
<dbReference type="EMBL" id="LSDN01000022">
    <property type="protein sequence ID" value="KXB79753.1"/>
    <property type="molecule type" value="Genomic_DNA"/>
</dbReference>
<dbReference type="Proteomes" id="UP000070572">
    <property type="component" value="Unassembled WGS sequence"/>
</dbReference>